<name>A0A1C4XL33_9ACTN</name>
<evidence type="ECO:0000313" key="1">
    <source>
        <dbReference type="EMBL" id="SCF09188.1"/>
    </source>
</evidence>
<dbReference type="Proteomes" id="UP000198797">
    <property type="component" value="Unassembled WGS sequence"/>
</dbReference>
<dbReference type="EMBL" id="FMCU01000005">
    <property type="protein sequence ID" value="SCF09188.1"/>
    <property type="molecule type" value="Genomic_DNA"/>
</dbReference>
<reference evidence="2" key="1">
    <citation type="submission" date="2016-06" db="EMBL/GenBank/DDBJ databases">
        <authorList>
            <person name="Varghese N."/>
            <person name="Submissions Spin"/>
        </authorList>
    </citation>
    <scope>NUCLEOTIDE SEQUENCE [LARGE SCALE GENOMIC DNA]</scope>
    <source>
        <strain evidence="2">DSM 44100</strain>
    </source>
</reference>
<dbReference type="STRING" id="121616.GA0070216_10510"/>
<proteinExistence type="predicted"/>
<protein>
    <submittedName>
        <fullName evidence="1">Uncharacterized protein</fullName>
    </submittedName>
</protein>
<dbReference type="Gene3D" id="3.10.450.50">
    <property type="match status" value="1"/>
</dbReference>
<accession>A0A1C4XL33</accession>
<sequence>MGFSGDFHDIVRQQLNGTWLYIQDNPYPPHS</sequence>
<gene>
    <name evidence="1" type="ORF">GA0070216_10510</name>
</gene>
<keyword evidence="2" id="KW-1185">Reference proteome</keyword>
<evidence type="ECO:0000313" key="2">
    <source>
        <dbReference type="Proteomes" id="UP000198797"/>
    </source>
</evidence>
<organism evidence="1 2">
    <name type="scientific">Micromonospora matsumotoense</name>
    <dbReference type="NCBI Taxonomy" id="121616"/>
    <lineage>
        <taxon>Bacteria</taxon>
        <taxon>Bacillati</taxon>
        <taxon>Actinomycetota</taxon>
        <taxon>Actinomycetes</taxon>
        <taxon>Micromonosporales</taxon>
        <taxon>Micromonosporaceae</taxon>
        <taxon>Micromonospora</taxon>
    </lineage>
</organism>
<dbReference type="AlphaFoldDB" id="A0A1C4XL33"/>